<organism evidence="1 2">
    <name type="scientific">Uncinocarpus reesii (strain UAMH 1704)</name>
    <dbReference type="NCBI Taxonomy" id="336963"/>
    <lineage>
        <taxon>Eukaryota</taxon>
        <taxon>Fungi</taxon>
        <taxon>Dikarya</taxon>
        <taxon>Ascomycota</taxon>
        <taxon>Pezizomycotina</taxon>
        <taxon>Eurotiomycetes</taxon>
        <taxon>Eurotiomycetidae</taxon>
        <taxon>Onygenales</taxon>
        <taxon>Onygenaceae</taxon>
        <taxon>Uncinocarpus</taxon>
    </lineage>
</organism>
<keyword evidence="2" id="KW-1185">Reference proteome</keyword>
<dbReference type="HOGENOM" id="CLU_2387805_0_0_1"/>
<dbReference type="GeneID" id="8437682"/>
<evidence type="ECO:0000313" key="1">
    <source>
        <dbReference type="EMBL" id="EEP76036.1"/>
    </source>
</evidence>
<gene>
    <name evidence="1" type="ORF">UREG_00883</name>
</gene>
<protein>
    <submittedName>
        <fullName evidence="1">Uncharacterized protein</fullName>
    </submittedName>
</protein>
<dbReference type="InParanoid" id="C4JEY3"/>
<accession>C4JEY3</accession>
<dbReference type="EMBL" id="CH476615">
    <property type="protein sequence ID" value="EEP76036.1"/>
    <property type="molecule type" value="Genomic_DNA"/>
</dbReference>
<reference evidence="2" key="1">
    <citation type="journal article" date="2009" name="Genome Res.">
        <title>Comparative genomic analyses of the human fungal pathogens Coccidioides and their relatives.</title>
        <authorList>
            <person name="Sharpton T.J."/>
            <person name="Stajich J.E."/>
            <person name="Rounsley S.D."/>
            <person name="Gardner M.J."/>
            <person name="Wortman J.R."/>
            <person name="Jordar V.S."/>
            <person name="Maiti R."/>
            <person name="Kodira C.D."/>
            <person name="Neafsey D.E."/>
            <person name="Zeng Q."/>
            <person name="Hung C.-Y."/>
            <person name="McMahan C."/>
            <person name="Muszewska A."/>
            <person name="Grynberg M."/>
            <person name="Mandel M.A."/>
            <person name="Kellner E.M."/>
            <person name="Barker B.M."/>
            <person name="Galgiani J.N."/>
            <person name="Orbach M.J."/>
            <person name="Kirkland T.N."/>
            <person name="Cole G.T."/>
            <person name="Henn M.R."/>
            <person name="Birren B.W."/>
            <person name="Taylor J.W."/>
        </authorList>
    </citation>
    <scope>NUCLEOTIDE SEQUENCE [LARGE SCALE GENOMIC DNA]</scope>
    <source>
        <strain evidence="2">UAMH 1704</strain>
    </source>
</reference>
<sequence length="94" mass="10491">MAQRRGCLLVGEQFIWACWPPKITNCSLGQDRGRTATAWDKNIPELATEESLGGAQCCLPELLALLLGGEVKLVIAFLLLEIERDRHHDTNDLF</sequence>
<proteinExistence type="predicted"/>
<dbReference type="RefSeq" id="XP_002541369.1">
    <property type="nucleotide sequence ID" value="XM_002541323.1"/>
</dbReference>
<evidence type="ECO:0000313" key="2">
    <source>
        <dbReference type="Proteomes" id="UP000002058"/>
    </source>
</evidence>
<dbReference type="AlphaFoldDB" id="C4JEY3"/>
<name>C4JEY3_UNCRE</name>
<dbReference type="VEuPathDB" id="FungiDB:UREG_00883"/>
<dbReference type="Proteomes" id="UP000002058">
    <property type="component" value="Unassembled WGS sequence"/>
</dbReference>
<dbReference type="KEGG" id="ure:UREG_00883"/>